<dbReference type="OrthoDB" id="16906at2759"/>
<dbReference type="EMBL" id="BMAC01000727">
    <property type="protein sequence ID" value="GFQ02114.1"/>
    <property type="molecule type" value="Genomic_DNA"/>
</dbReference>
<keyword evidence="2" id="KW-1185">Reference proteome</keyword>
<evidence type="ECO:0000313" key="1">
    <source>
        <dbReference type="EMBL" id="GFQ02114.1"/>
    </source>
</evidence>
<accession>A0A830D1R0</accession>
<gene>
    <name evidence="1" type="ORF">PHJA_002355300</name>
</gene>
<evidence type="ECO:0000313" key="2">
    <source>
        <dbReference type="Proteomes" id="UP000653305"/>
    </source>
</evidence>
<organism evidence="1 2">
    <name type="scientific">Phtheirospermum japonicum</name>
    <dbReference type="NCBI Taxonomy" id="374723"/>
    <lineage>
        <taxon>Eukaryota</taxon>
        <taxon>Viridiplantae</taxon>
        <taxon>Streptophyta</taxon>
        <taxon>Embryophyta</taxon>
        <taxon>Tracheophyta</taxon>
        <taxon>Spermatophyta</taxon>
        <taxon>Magnoliopsida</taxon>
        <taxon>eudicotyledons</taxon>
        <taxon>Gunneridae</taxon>
        <taxon>Pentapetalae</taxon>
        <taxon>asterids</taxon>
        <taxon>lamiids</taxon>
        <taxon>Lamiales</taxon>
        <taxon>Orobanchaceae</taxon>
        <taxon>Orobanchaceae incertae sedis</taxon>
        <taxon>Phtheirospermum</taxon>
    </lineage>
</organism>
<sequence length="169" mass="18248">MKSDRAAAVQDCRHSGGHSSALLGQGSVAKIAIKIYTLASILEIKFIISAFTTSPTVMSVYVSSSVAAGILAVTPFDMMVAKAGAKAHGLRMALIGWRRKMSMVAEQSPTSAVEEKDGKSSSVAAENVEKGDVMVSSYWGISKPKIIREDGTKWPWNCFMPWETYRADL</sequence>
<dbReference type="AlphaFoldDB" id="A0A830D1R0"/>
<comment type="caution">
    <text evidence="1">The sequence shown here is derived from an EMBL/GenBank/DDBJ whole genome shotgun (WGS) entry which is preliminary data.</text>
</comment>
<name>A0A830D1R0_9LAMI</name>
<proteinExistence type="predicted"/>
<protein>
    <submittedName>
        <fullName evidence="1">Ubiquinol oxidase mitochondrial</fullName>
    </submittedName>
</protein>
<reference evidence="1" key="1">
    <citation type="submission" date="2020-07" db="EMBL/GenBank/DDBJ databases">
        <title>Ethylene signaling mediates host invasion by parasitic plants.</title>
        <authorList>
            <person name="Yoshida S."/>
        </authorList>
    </citation>
    <scope>NUCLEOTIDE SEQUENCE</scope>
    <source>
        <strain evidence="1">Okayama</strain>
    </source>
</reference>
<dbReference type="Proteomes" id="UP000653305">
    <property type="component" value="Unassembled WGS sequence"/>
</dbReference>